<dbReference type="EMBL" id="KN124101">
    <property type="protein sequence ID" value="KFO22220.1"/>
    <property type="molecule type" value="Genomic_DNA"/>
</dbReference>
<proteinExistence type="predicted"/>
<sequence length="186" mass="20193">MNEVASVATGHPMVTTVALAMTAHPSKAVLLALLHDLQVPEQNDAVKALVMALVPGELNGKAHDTDQDSRLLRSLLSGTITARMVERPFTTFIYFKSATSCSQLGFSSKHGRLICHDLCVLMQTQAVSMEQLTFVVYDLPGRDVNSYNQCSPQPEPLVTFLPSGATILEEPHISEYPVSSGHVCSR</sequence>
<reference evidence="1 2" key="1">
    <citation type="submission" date="2013-11" db="EMBL/GenBank/DDBJ databases">
        <title>The Damaraland mole rat (Fukomys damarensis) genome and evolution of African mole rats.</title>
        <authorList>
            <person name="Gladyshev V.N."/>
            <person name="Fang X."/>
        </authorList>
    </citation>
    <scope>NUCLEOTIDE SEQUENCE [LARGE SCALE GENOMIC DNA]</scope>
    <source>
        <tissue evidence="1">Liver</tissue>
    </source>
</reference>
<accession>A0A091CWP0</accession>
<keyword evidence="2" id="KW-1185">Reference proteome</keyword>
<dbReference type="Proteomes" id="UP000028990">
    <property type="component" value="Unassembled WGS sequence"/>
</dbReference>
<gene>
    <name evidence="1" type="ORF">H920_16384</name>
</gene>
<dbReference type="AlphaFoldDB" id="A0A091CWP0"/>
<evidence type="ECO:0000313" key="1">
    <source>
        <dbReference type="EMBL" id="KFO22220.1"/>
    </source>
</evidence>
<protein>
    <submittedName>
        <fullName evidence="1">Uncharacterized protein</fullName>
    </submittedName>
</protein>
<evidence type="ECO:0000313" key="2">
    <source>
        <dbReference type="Proteomes" id="UP000028990"/>
    </source>
</evidence>
<name>A0A091CWP0_FUKDA</name>
<organism evidence="1 2">
    <name type="scientific">Fukomys damarensis</name>
    <name type="common">Damaraland mole rat</name>
    <name type="synonym">Cryptomys damarensis</name>
    <dbReference type="NCBI Taxonomy" id="885580"/>
    <lineage>
        <taxon>Eukaryota</taxon>
        <taxon>Metazoa</taxon>
        <taxon>Chordata</taxon>
        <taxon>Craniata</taxon>
        <taxon>Vertebrata</taxon>
        <taxon>Euteleostomi</taxon>
        <taxon>Mammalia</taxon>
        <taxon>Eutheria</taxon>
        <taxon>Euarchontoglires</taxon>
        <taxon>Glires</taxon>
        <taxon>Rodentia</taxon>
        <taxon>Hystricomorpha</taxon>
        <taxon>Bathyergidae</taxon>
        <taxon>Fukomys</taxon>
    </lineage>
</organism>